<dbReference type="AlphaFoldDB" id="A0A2T3ZDU7"/>
<organism evidence="1 2">
    <name type="scientific">Trichoderma asperellum (strain ATCC 204424 / CBS 433.97 / NBRC 101777)</name>
    <dbReference type="NCBI Taxonomy" id="1042311"/>
    <lineage>
        <taxon>Eukaryota</taxon>
        <taxon>Fungi</taxon>
        <taxon>Dikarya</taxon>
        <taxon>Ascomycota</taxon>
        <taxon>Pezizomycotina</taxon>
        <taxon>Sordariomycetes</taxon>
        <taxon>Hypocreomycetidae</taxon>
        <taxon>Hypocreales</taxon>
        <taxon>Hypocreaceae</taxon>
        <taxon>Trichoderma</taxon>
    </lineage>
</organism>
<dbReference type="SUPFAM" id="SSF47616">
    <property type="entry name" value="GST C-terminal domain-like"/>
    <property type="match status" value="1"/>
</dbReference>
<dbReference type="OrthoDB" id="2789670at2759"/>
<protein>
    <submittedName>
        <fullName evidence="1">Uncharacterized protein</fullName>
    </submittedName>
</protein>
<dbReference type="Proteomes" id="UP000240493">
    <property type="component" value="Unassembled WGS sequence"/>
</dbReference>
<dbReference type="InterPro" id="IPR036282">
    <property type="entry name" value="Glutathione-S-Trfase_C_sf"/>
</dbReference>
<keyword evidence="2" id="KW-1185">Reference proteome</keyword>
<sequence>MFSPHVEQCIGGGVEYMAWPLESKYPGFDWVVCRTRLPSLPTRTAGVWIPIAGFDGCRIEDEGGFTYKLLVGKKYQMLKPSRRKIQYSIDRYVNGTRRLYSVINSQLGLTLGKLSRHTGISLDEFPHIDKWPNTLSQRPAFQNGR</sequence>
<accession>A0A2T3ZDU7</accession>
<proteinExistence type="predicted"/>
<evidence type="ECO:0000313" key="2">
    <source>
        <dbReference type="Proteomes" id="UP000240493"/>
    </source>
</evidence>
<reference evidence="1 2" key="1">
    <citation type="submission" date="2016-07" db="EMBL/GenBank/DDBJ databases">
        <title>Multiple horizontal gene transfer events from other fungi enriched the ability of initially mycotrophic Trichoderma (Ascomycota) to feed on dead plant biomass.</title>
        <authorList>
            <consortium name="DOE Joint Genome Institute"/>
            <person name="Aerts A."/>
            <person name="Atanasova L."/>
            <person name="Chenthamara K."/>
            <person name="Zhang J."/>
            <person name="Grujic M."/>
            <person name="Henrissat B."/>
            <person name="Kuo A."/>
            <person name="Salamov A."/>
            <person name="Lipzen A."/>
            <person name="Labutti K."/>
            <person name="Barry K."/>
            <person name="Miao Y."/>
            <person name="Rahimi M.J."/>
            <person name="Shen Q."/>
            <person name="Grigoriev I.V."/>
            <person name="Kubicek C.P."/>
            <person name="Druzhinina I.S."/>
        </authorList>
    </citation>
    <scope>NUCLEOTIDE SEQUENCE [LARGE SCALE GENOMIC DNA]</scope>
    <source>
        <strain evidence="1 2">CBS 433.97</strain>
    </source>
</reference>
<name>A0A2T3ZDU7_TRIA4</name>
<gene>
    <name evidence="1" type="ORF">M441DRAFT_134931</name>
</gene>
<dbReference type="EMBL" id="KZ679259">
    <property type="protein sequence ID" value="PTB42991.1"/>
    <property type="molecule type" value="Genomic_DNA"/>
</dbReference>
<evidence type="ECO:0000313" key="1">
    <source>
        <dbReference type="EMBL" id="PTB42991.1"/>
    </source>
</evidence>